<keyword evidence="2 3" id="KW-0472">Membrane</keyword>
<sequence>MCLITKSTTDGTLCDVKGATLTPTSEHSYLGIMKTLKTLSAVCLSLALAACASKAPEPTPPPPPPPSWAESRVEPLTVLAEKEGFEVVREGEQIRLIIPVEGNFHPKRTLLLPSGLVPISKVAKALKEDPNSQYAVIGHSDSTGEQELNQKLSLERAQAVASILMLGGVSSKRMSLTSMGEDQPRADNSTHTGRMLNRRVEILLTPYPTRVAMAN</sequence>
<protein>
    <submittedName>
        <fullName evidence="5">OmpA family protein</fullName>
    </submittedName>
</protein>
<evidence type="ECO:0000259" key="4">
    <source>
        <dbReference type="PROSITE" id="PS51123"/>
    </source>
</evidence>
<dbReference type="Gene3D" id="3.30.1330.60">
    <property type="entry name" value="OmpA-like domain"/>
    <property type="match status" value="1"/>
</dbReference>
<dbReference type="InterPro" id="IPR050330">
    <property type="entry name" value="Bact_OuterMem_StrucFunc"/>
</dbReference>
<name>A0A7V7KWZ1_9GAMM</name>
<dbReference type="Proteomes" id="UP000463138">
    <property type="component" value="Unassembled WGS sequence"/>
</dbReference>
<dbReference type="InterPro" id="IPR006664">
    <property type="entry name" value="OMP_bac"/>
</dbReference>
<gene>
    <name evidence="5" type="ORF">DT594_07600</name>
</gene>
<evidence type="ECO:0000313" key="6">
    <source>
        <dbReference type="Proteomes" id="UP000463138"/>
    </source>
</evidence>
<proteinExistence type="predicted"/>
<dbReference type="InterPro" id="IPR006665">
    <property type="entry name" value="OmpA-like"/>
</dbReference>
<dbReference type="Pfam" id="PF00691">
    <property type="entry name" value="OmpA"/>
    <property type="match status" value="1"/>
</dbReference>
<reference evidence="5 6" key="1">
    <citation type="submission" date="2018-07" db="EMBL/GenBank/DDBJ databases">
        <title>Pseudomonas laoshanensis sp. nov., isolated from soil.</title>
        <authorList>
            <person name="Sun J."/>
            <person name="Yu L."/>
            <person name="Wang M."/>
            <person name="Zhang C."/>
        </authorList>
    </citation>
    <scope>NUCLEOTIDE SEQUENCE [LARGE SCALE GENOMIC DNA]</scope>
    <source>
        <strain evidence="5 6">Y22</strain>
    </source>
</reference>
<dbReference type="PROSITE" id="PS51123">
    <property type="entry name" value="OMPA_2"/>
    <property type="match status" value="1"/>
</dbReference>
<dbReference type="EMBL" id="QOVF01000002">
    <property type="protein sequence ID" value="KAA0694742.1"/>
    <property type="molecule type" value="Genomic_DNA"/>
</dbReference>
<evidence type="ECO:0000256" key="1">
    <source>
        <dbReference type="ARBA" id="ARBA00004442"/>
    </source>
</evidence>
<accession>A0A7V7KWZ1</accession>
<organism evidence="5 6">
    <name type="scientific">Halopseudomonas laoshanensis</name>
    <dbReference type="NCBI Taxonomy" id="2268758"/>
    <lineage>
        <taxon>Bacteria</taxon>
        <taxon>Pseudomonadati</taxon>
        <taxon>Pseudomonadota</taxon>
        <taxon>Gammaproteobacteria</taxon>
        <taxon>Pseudomonadales</taxon>
        <taxon>Pseudomonadaceae</taxon>
        <taxon>Halopseudomonas</taxon>
    </lineage>
</organism>
<keyword evidence="6" id="KW-1185">Reference proteome</keyword>
<dbReference type="PANTHER" id="PTHR30329:SF20">
    <property type="entry name" value="EXPORTED PROTEIN"/>
    <property type="match status" value="1"/>
</dbReference>
<evidence type="ECO:0000313" key="5">
    <source>
        <dbReference type="EMBL" id="KAA0694742.1"/>
    </source>
</evidence>
<dbReference type="CDD" id="cd07185">
    <property type="entry name" value="OmpA_C-like"/>
    <property type="match status" value="1"/>
</dbReference>
<evidence type="ECO:0000256" key="2">
    <source>
        <dbReference type="ARBA" id="ARBA00023136"/>
    </source>
</evidence>
<dbReference type="PANTHER" id="PTHR30329">
    <property type="entry name" value="STATOR ELEMENT OF FLAGELLAR MOTOR COMPLEX"/>
    <property type="match status" value="1"/>
</dbReference>
<dbReference type="SUPFAM" id="SSF103088">
    <property type="entry name" value="OmpA-like"/>
    <property type="match status" value="1"/>
</dbReference>
<evidence type="ECO:0000256" key="3">
    <source>
        <dbReference type="PROSITE-ProRule" id="PRU00473"/>
    </source>
</evidence>
<dbReference type="OrthoDB" id="7030052at2"/>
<feature type="domain" description="OmpA-like" evidence="4">
    <location>
        <begin position="90"/>
        <end position="208"/>
    </location>
</feature>
<dbReference type="InterPro" id="IPR036737">
    <property type="entry name" value="OmpA-like_sf"/>
</dbReference>
<dbReference type="GO" id="GO:0009279">
    <property type="term" value="C:cell outer membrane"/>
    <property type="evidence" value="ECO:0007669"/>
    <property type="project" value="UniProtKB-SubCell"/>
</dbReference>
<comment type="subcellular location">
    <subcellularLocation>
        <location evidence="1">Cell outer membrane</location>
    </subcellularLocation>
</comment>
<dbReference type="PRINTS" id="PR01021">
    <property type="entry name" value="OMPADOMAIN"/>
</dbReference>
<dbReference type="AlphaFoldDB" id="A0A7V7KWZ1"/>
<comment type="caution">
    <text evidence="5">The sequence shown here is derived from an EMBL/GenBank/DDBJ whole genome shotgun (WGS) entry which is preliminary data.</text>
</comment>